<proteinExistence type="predicted"/>
<evidence type="ECO:0000313" key="2">
    <source>
        <dbReference type="Proteomes" id="UP001652741"/>
    </source>
</evidence>
<organism evidence="2 3">
    <name type="scientific">Salmo salar</name>
    <name type="common">Atlantic salmon</name>
    <dbReference type="NCBI Taxonomy" id="8030"/>
    <lineage>
        <taxon>Eukaryota</taxon>
        <taxon>Metazoa</taxon>
        <taxon>Chordata</taxon>
        <taxon>Craniata</taxon>
        <taxon>Vertebrata</taxon>
        <taxon>Euteleostomi</taxon>
        <taxon>Actinopterygii</taxon>
        <taxon>Neopterygii</taxon>
        <taxon>Teleostei</taxon>
        <taxon>Protacanthopterygii</taxon>
        <taxon>Salmoniformes</taxon>
        <taxon>Salmonidae</taxon>
        <taxon>Salmoninae</taxon>
        <taxon>Salmo</taxon>
    </lineage>
</organism>
<evidence type="ECO:0000313" key="3">
    <source>
        <dbReference type="RefSeq" id="XP_045554628.1"/>
    </source>
</evidence>
<reference evidence="3" key="1">
    <citation type="submission" date="2025-08" db="UniProtKB">
        <authorList>
            <consortium name="RefSeq"/>
        </authorList>
    </citation>
    <scope>IDENTIFICATION</scope>
</reference>
<feature type="region of interest" description="Disordered" evidence="1">
    <location>
        <begin position="1"/>
        <end position="32"/>
    </location>
</feature>
<protein>
    <submittedName>
        <fullName evidence="3">Serine/threonine-protein kinase WNK1-like</fullName>
    </submittedName>
</protein>
<evidence type="ECO:0000256" key="1">
    <source>
        <dbReference type="SAM" id="MobiDB-lite"/>
    </source>
</evidence>
<sequence>MSETDKFLAPFPPPPKNVNGSSSDTYLGENLGTDGVRRRRHTMDRDPKQAEHRFFRRSVICDSNATALDLPSKAVILTSPPDCEPP</sequence>
<keyword evidence="2" id="KW-1185">Reference proteome</keyword>
<dbReference type="GeneID" id="123728095"/>
<name>A0ABM3D747_SALSA</name>
<dbReference type="RefSeq" id="XP_045554628.1">
    <property type="nucleotide sequence ID" value="XM_045698672.1"/>
</dbReference>
<dbReference type="Proteomes" id="UP001652741">
    <property type="component" value="Chromosome ssa17"/>
</dbReference>
<feature type="non-terminal residue" evidence="3">
    <location>
        <position position="86"/>
    </location>
</feature>
<gene>
    <name evidence="3" type="primary">LOC123728095</name>
</gene>
<accession>A0ABM3D747</accession>